<name>A0A284VLQ3_9EURY</name>
<dbReference type="Pfam" id="PF23442">
    <property type="entry name" value="DUF7125"/>
    <property type="match status" value="1"/>
</dbReference>
<dbReference type="RefSeq" id="WP_096204422.1">
    <property type="nucleotide sequence ID" value="NZ_FZMP01000076.1"/>
</dbReference>
<keyword evidence="1" id="KW-0472">Membrane</keyword>
<keyword evidence="3" id="KW-1185">Reference proteome</keyword>
<reference evidence="3" key="1">
    <citation type="submission" date="2017-06" db="EMBL/GenBank/DDBJ databases">
        <authorList>
            <person name="Cremers G."/>
        </authorList>
    </citation>
    <scope>NUCLEOTIDE SEQUENCE [LARGE SCALE GENOMIC DNA]</scope>
</reference>
<evidence type="ECO:0000256" key="1">
    <source>
        <dbReference type="SAM" id="Phobius"/>
    </source>
</evidence>
<dbReference type="OrthoDB" id="49711at2157"/>
<sequence>MKQDQKSGIKSSGVPLLDNILGGGIPAGSVVCCLINPKSMAEVLIYQLSSIGKVLYFTTERKTEHVLQGSRQLGFDSNNISFVDIYSKFNYEEKEKQSPTFKKNLYELSYISAKHDAKIFTESIKLPKDTLWKFEFWTKEKVIDILGDLSNKVFTKLLKTKEQSNFRFSQVDPKNRRFTIEFSGCPECTDLSGLKRVYATTMPVFLPVSFLLFLIRR</sequence>
<evidence type="ECO:0008006" key="4">
    <source>
        <dbReference type="Google" id="ProtNLM"/>
    </source>
</evidence>
<evidence type="ECO:0000313" key="3">
    <source>
        <dbReference type="Proteomes" id="UP000218615"/>
    </source>
</evidence>
<dbReference type="AlphaFoldDB" id="A0A284VLQ3"/>
<keyword evidence="1" id="KW-0812">Transmembrane</keyword>
<feature type="transmembrane region" description="Helical" evidence="1">
    <location>
        <begin position="197"/>
        <end position="215"/>
    </location>
</feature>
<dbReference type="InterPro" id="IPR027417">
    <property type="entry name" value="P-loop_NTPase"/>
</dbReference>
<gene>
    <name evidence="2" type="ORF">MNV_1670006</name>
</gene>
<proteinExistence type="predicted"/>
<evidence type="ECO:0000313" key="2">
    <source>
        <dbReference type="EMBL" id="SNQ60172.1"/>
    </source>
</evidence>
<accession>A0A284VLQ3</accession>
<organism evidence="2 3">
    <name type="scientific">Candidatus Methanoperedens nitratireducens</name>
    <dbReference type="NCBI Taxonomy" id="1392998"/>
    <lineage>
        <taxon>Archaea</taxon>
        <taxon>Methanobacteriati</taxon>
        <taxon>Methanobacteriota</taxon>
        <taxon>Stenosarchaea group</taxon>
        <taxon>Methanomicrobia</taxon>
        <taxon>Methanosarcinales</taxon>
        <taxon>ANME-2 cluster</taxon>
        <taxon>Candidatus Methanoperedentaceae</taxon>
        <taxon>Candidatus Methanoperedens</taxon>
    </lineage>
</organism>
<protein>
    <recommendedName>
        <fullName evidence="4">KaiC-like domain-containing protein</fullName>
    </recommendedName>
</protein>
<dbReference type="Gene3D" id="3.40.50.300">
    <property type="entry name" value="P-loop containing nucleotide triphosphate hydrolases"/>
    <property type="match status" value="1"/>
</dbReference>
<keyword evidence="1" id="KW-1133">Transmembrane helix</keyword>
<dbReference type="SUPFAM" id="SSF52540">
    <property type="entry name" value="P-loop containing nucleoside triphosphate hydrolases"/>
    <property type="match status" value="1"/>
</dbReference>
<dbReference type="EMBL" id="FZMP01000076">
    <property type="protein sequence ID" value="SNQ60172.1"/>
    <property type="molecule type" value="Genomic_DNA"/>
</dbReference>
<dbReference type="InterPro" id="IPR055549">
    <property type="entry name" value="DUF7125"/>
</dbReference>
<dbReference type="Proteomes" id="UP000218615">
    <property type="component" value="Unassembled WGS sequence"/>
</dbReference>